<dbReference type="Gene3D" id="3.60.40.10">
    <property type="entry name" value="PPM-type phosphatase domain"/>
    <property type="match status" value="1"/>
</dbReference>
<name>A0A1H1FDI7_9ACTN</name>
<dbReference type="STRING" id="35622.SAMN04489764_2923"/>
<feature type="domain" description="PPM-type phosphatase" evidence="3">
    <location>
        <begin position="164"/>
        <end position="373"/>
    </location>
</feature>
<dbReference type="AlphaFoldDB" id="A0A1H1FDI7"/>
<organism evidence="4 5">
    <name type="scientific">Thermostaphylospora chromogena</name>
    <dbReference type="NCBI Taxonomy" id="35622"/>
    <lineage>
        <taxon>Bacteria</taxon>
        <taxon>Bacillati</taxon>
        <taxon>Actinomycetota</taxon>
        <taxon>Actinomycetes</taxon>
        <taxon>Streptosporangiales</taxon>
        <taxon>Thermomonosporaceae</taxon>
        <taxon>Thermostaphylospora</taxon>
    </lineage>
</organism>
<dbReference type="Pfam" id="PF07228">
    <property type="entry name" value="SpoIIE"/>
    <property type="match status" value="1"/>
</dbReference>
<feature type="transmembrane region" description="Helical" evidence="2">
    <location>
        <begin position="74"/>
        <end position="101"/>
    </location>
</feature>
<keyword evidence="2" id="KW-1133">Transmembrane helix</keyword>
<sequence length="373" mass="38677">MPQLREVWTPTIRAFTSTSEGGRPPTSGIEPLPRPGVARHRALLSALIAVVAAVTVAATAFGPAWAPPVLFTPILLIASLYLPLPATTAVVVATTVAAIVVSVTGGLLPGQLVVVTAVAMLACRLAYLRDSVGIHGMRGSRAINELRTRLRRRSQLPSLPAGWGRRAVVRHASAAAFGGDFIASALDEGRRLHVAVVDVAGKGEDVAARALTLSGVFSGLIATVSPEEYLPACNRAVSSHDDEGMVTVVYAVVDLNTGAYQVWCAGHPPAAVYSAGSGTWQPLHHAGGIALGVVDDAEWQAVSGTLGRGEALMLVSDGAWGGGRTDPDAGLDRLLGRAADLLARGGSFPGIVDLVKTETRHDDDGVVAVVWRT</sequence>
<dbReference type="OrthoDB" id="3532192at2"/>
<dbReference type="InterPro" id="IPR001932">
    <property type="entry name" value="PPM-type_phosphatase-like_dom"/>
</dbReference>
<keyword evidence="2" id="KW-0812">Transmembrane</keyword>
<dbReference type="PANTHER" id="PTHR43156:SF2">
    <property type="entry name" value="STAGE II SPORULATION PROTEIN E"/>
    <property type="match status" value="1"/>
</dbReference>
<proteinExistence type="predicted"/>
<evidence type="ECO:0000259" key="3">
    <source>
        <dbReference type="SMART" id="SM00331"/>
    </source>
</evidence>
<dbReference type="Proteomes" id="UP000217103">
    <property type="component" value="Unassembled WGS sequence"/>
</dbReference>
<dbReference type="InterPro" id="IPR036457">
    <property type="entry name" value="PPM-type-like_dom_sf"/>
</dbReference>
<feature type="transmembrane region" description="Helical" evidence="2">
    <location>
        <begin position="107"/>
        <end position="128"/>
    </location>
</feature>
<evidence type="ECO:0000313" key="4">
    <source>
        <dbReference type="EMBL" id="SDQ98854.1"/>
    </source>
</evidence>
<gene>
    <name evidence="4" type="ORF">SAMN04489764_2923</name>
</gene>
<dbReference type="RefSeq" id="WP_093259534.1">
    <property type="nucleotide sequence ID" value="NZ_FNKK01000002.1"/>
</dbReference>
<dbReference type="SMART" id="SM00331">
    <property type="entry name" value="PP2C_SIG"/>
    <property type="match status" value="1"/>
</dbReference>
<keyword evidence="1" id="KW-0378">Hydrolase</keyword>
<keyword evidence="2" id="KW-0472">Membrane</keyword>
<evidence type="ECO:0000313" key="5">
    <source>
        <dbReference type="Proteomes" id="UP000217103"/>
    </source>
</evidence>
<reference evidence="4 5" key="1">
    <citation type="submission" date="2016-10" db="EMBL/GenBank/DDBJ databases">
        <authorList>
            <person name="de Groot N.N."/>
        </authorList>
    </citation>
    <scope>NUCLEOTIDE SEQUENCE [LARGE SCALE GENOMIC DNA]</scope>
    <source>
        <strain evidence="4 5">DSM 43794</strain>
    </source>
</reference>
<keyword evidence="5" id="KW-1185">Reference proteome</keyword>
<dbReference type="InterPro" id="IPR052016">
    <property type="entry name" value="Bact_Sigma-Reg"/>
</dbReference>
<accession>A0A1H1FDI7</accession>
<evidence type="ECO:0000256" key="1">
    <source>
        <dbReference type="ARBA" id="ARBA00022801"/>
    </source>
</evidence>
<dbReference type="GO" id="GO:0016791">
    <property type="term" value="F:phosphatase activity"/>
    <property type="evidence" value="ECO:0007669"/>
    <property type="project" value="TreeGrafter"/>
</dbReference>
<protein>
    <submittedName>
        <fullName evidence="4">Serine phosphatase RsbU, regulator of sigma subunit</fullName>
    </submittedName>
</protein>
<feature type="transmembrane region" description="Helical" evidence="2">
    <location>
        <begin position="42"/>
        <end position="62"/>
    </location>
</feature>
<dbReference type="EMBL" id="FNKK01000002">
    <property type="protein sequence ID" value="SDQ98854.1"/>
    <property type="molecule type" value="Genomic_DNA"/>
</dbReference>
<dbReference type="PANTHER" id="PTHR43156">
    <property type="entry name" value="STAGE II SPORULATION PROTEIN E-RELATED"/>
    <property type="match status" value="1"/>
</dbReference>
<evidence type="ECO:0000256" key="2">
    <source>
        <dbReference type="SAM" id="Phobius"/>
    </source>
</evidence>